<gene>
    <name evidence="1" type="ORF">RCO7_09023</name>
</gene>
<evidence type="ECO:0000313" key="2">
    <source>
        <dbReference type="Proteomes" id="UP000178129"/>
    </source>
</evidence>
<organism evidence="1 2">
    <name type="scientific">Rhynchosporium graminicola</name>
    <dbReference type="NCBI Taxonomy" id="2792576"/>
    <lineage>
        <taxon>Eukaryota</taxon>
        <taxon>Fungi</taxon>
        <taxon>Dikarya</taxon>
        <taxon>Ascomycota</taxon>
        <taxon>Pezizomycotina</taxon>
        <taxon>Leotiomycetes</taxon>
        <taxon>Helotiales</taxon>
        <taxon>Ploettnerulaceae</taxon>
        <taxon>Rhynchosporium</taxon>
    </lineage>
</organism>
<accession>A0A1E1LTJ7</accession>
<comment type="caution">
    <text evidence="1">The sequence shown here is derived from an EMBL/GenBank/DDBJ whole genome shotgun (WGS) entry which is preliminary data.</text>
</comment>
<dbReference type="InParanoid" id="A0A1E1LTJ7"/>
<dbReference type="STRING" id="914237.A0A1E1LTJ7"/>
<dbReference type="Proteomes" id="UP000178129">
    <property type="component" value="Unassembled WGS sequence"/>
</dbReference>
<protein>
    <submittedName>
        <fullName evidence="1">Uncharacterized protein</fullName>
    </submittedName>
</protein>
<dbReference type="AlphaFoldDB" id="A0A1E1LTJ7"/>
<proteinExistence type="predicted"/>
<dbReference type="EMBL" id="FJUW01000100">
    <property type="protein sequence ID" value="CZT13803.1"/>
    <property type="molecule type" value="Genomic_DNA"/>
</dbReference>
<keyword evidence="2" id="KW-1185">Reference proteome</keyword>
<name>A0A1E1LTJ7_9HELO</name>
<sequence>MNPDFTQGNNYKKRRNWLRRYAFLQHCIDRWPEYLRKQPGDSGDHLKAKTQETVQAFFATYSLPNGGDYVFWVGCLIPDMPFDKIVNTRPLYVSTMKPRVDPGDYPSTKSVP</sequence>
<reference evidence="2" key="1">
    <citation type="submission" date="2016-03" db="EMBL/GenBank/DDBJ databases">
        <authorList>
            <person name="Ploux O."/>
        </authorList>
    </citation>
    <scope>NUCLEOTIDE SEQUENCE [LARGE SCALE GENOMIC DNA]</scope>
    <source>
        <strain evidence="2">UK7</strain>
    </source>
</reference>
<evidence type="ECO:0000313" key="1">
    <source>
        <dbReference type="EMBL" id="CZT13803.1"/>
    </source>
</evidence>